<name>A0A6M3XW69_9ZZZZ</name>
<proteinExistence type="predicted"/>
<reference evidence="1" key="1">
    <citation type="submission" date="2020-03" db="EMBL/GenBank/DDBJ databases">
        <title>The deep terrestrial virosphere.</title>
        <authorList>
            <person name="Holmfeldt K."/>
            <person name="Nilsson E."/>
            <person name="Simone D."/>
            <person name="Lopez-Fernandez M."/>
            <person name="Wu X."/>
            <person name="de Brujin I."/>
            <person name="Lundin D."/>
            <person name="Andersson A."/>
            <person name="Bertilsson S."/>
            <person name="Dopson M."/>
        </authorList>
    </citation>
    <scope>NUCLEOTIDE SEQUENCE</scope>
    <source>
        <strain evidence="1">TM448B02499</strain>
    </source>
</reference>
<dbReference type="AlphaFoldDB" id="A0A6M3XW69"/>
<evidence type="ECO:0000313" key="1">
    <source>
        <dbReference type="EMBL" id="QJI01388.1"/>
    </source>
</evidence>
<gene>
    <name evidence="1" type="ORF">TM448B02499_0020</name>
</gene>
<dbReference type="EMBL" id="MT144919">
    <property type="protein sequence ID" value="QJI01388.1"/>
    <property type="molecule type" value="Genomic_DNA"/>
</dbReference>
<sequence length="330" mass="38291">MQHFKSLADKEVPKKYNAELKKFRDYATKIGVDKDAPVCYEVKAGYNIKKHAPLSGNCYEDFKYLQDWDFEDETQDSLVFWIPKILPDSFNKNVKEQKELIKDFSDDFGSVSLLTGLILHHFETTGEKLCESDYFKTSSCLRNSGERLGLGWDGGGRLGCVRWDWGDDGYRHDGLGCFAWGCVPLETCKPDNMPSPEQLADAIKYLADGLKITKILDRSVGINQILNEPEKDHECEEDIYGNCYTCERSMLEEPSEKEEWGAWKIVRDMLDNPDDLGIYQTSKCYQELYEFVMKQKQKARDETRDTPRGYSKWLTEGERYGYLKHWKDTN</sequence>
<organism evidence="1">
    <name type="scientific">viral metagenome</name>
    <dbReference type="NCBI Taxonomy" id="1070528"/>
    <lineage>
        <taxon>unclassified sequences</taxon>
        <taxon>metagenomes</taxon>
        <taxon>organismal metagenomes</taxon>
    </lineage>
</organism>
<accession>A0A6M3XW69</accession>
<protein>
    <submittedName>
        <fullName evidence="1">Uncharacterized protein</fullName>
    </submittedName>
</protein>